<feature type="transmembrane region" description="Helical" evidence="7">
    <location>
        <begin position="142"/>
        <end position="160"/>
    </location>
</feature>
<comment type="subcellular location">
    <subcellularLocation>
        <location evidence="1">Cell membrane</location>
        <topology evidence="1">Multi-pass membrane protein</topology>
    </subcellularLocation>
</comment>
<evidence type="ECO:0000256" key="2">
    <source>
        <dbReference type="ARBA" id="ARBA00022692"/>
    </source>
</evidence>
<dbReference type="GO" id="GO:0034040">
    <property type="term" value="F:ATPase-coupled lipid transmembrane transporter activity"/>
    <property type="evidence" value="ECO:0007669"/>
    <property type="project" value="TreeGrafter"/>
</dbReference>
<evidence type="ECO:0000313" key="9">
    <source>
        <dbReference type="EMBL" id="HJD30635.1"/>
    </source>
</evidence>
<name>A0A9D2QYC7_9FIRM</name>
<dbReference type="InterPro" id="IPR003439">
    <property type="entry name" value="ABC_transporter-like_ATP-bd"/>
</dbReference>
<dbReference type="Gene3D" id="1.20.1560.10">
    <property type="entry name" value="ABC transporter type 1, transmembrane domain"/>
    <property type="match status" value="1"/>
</dbReference>
<keyword evidence="6 7" id="KW-0472">Membrane</keyword>
<reference evidence="9" key="2">
    <citation type="submission" date="2021-04" db="EMBL/GenBank/DDBJ databases">
        <authorList>
            <person name="Gilroy R."/>
        </authorList>
    </citation>
    <scope>NUCLEOTIDE SEQUENCE</scope>
    <source>
        <strain evidence="9">ChiHjej8B7-25341</strain>
    </source>
</reference>
<proteinExistence type="predicted"/>
<dbReference type="Proteomes" id="UP000823851">
    <property type="component" value="Unassembled WGS sequence"/>
</dbReference>
<dbReference type="InterPro" id="IPR027417">
    <property type="entry name" value="P-loop_NTPase"/>
</dbReference>
<feature type="domain" description="ABC transporter" evidence="8">
    <location>
        <begin position="320"/>
        <end position="559"/>
    </location>
</feature>
<evidence type="ECO:0000313" key="10">
    <source>
        <dbReference type="Proteomes" id="UP000823851"/>
    </source>
</evidence>
<gene>
    <name evidence="9" type="ORF">H9912_01705</name>
</gene>
<feature type="transmembrane region" description="Helical" evidence="7">
    <location>
        <begin position="113"/>
        <end position="136"/>
    </location>
</feature>
<dbReference type="AlphaFoldDB" id="A0A9D2QYC7"/>
<dbReference type="SMART" id="SM00382">
    <property type="entry name" value="AAA"/>
    <property type="match status" value="1"/>
</dbReference>
<keyword evidence="5 7" id="KW-1133">Transmembrane helix</keyword>
<dbReference type="InterPro" id="IPR003593">
    <property type="entry name" value="AAA+_ATPase"/>
</dbReference>
<evidence type="ECO:0000256" key="5">
    <source>
        <dbReference type="ARBA" id="ARBA00022989"/>
    </source>
</evidence>
<dbReference type="PROSITE" id="PS50893">
    <property type="entry name" value="ABC_TRANSPORTER_2"/>
    <property type="match status" value="1"/>
</dbReference>
<dbReference type="SUPFAM" id="SSF52540">
    <property type="entry name" value="P-loop containing nucleoside triphosphate hydrolases"/>
    <property type="match status" value="1"/>
</dbReference>
<dbReference type="Pfam" id="PF00005">
    <property type="entry name" value="ABC_tran"/>
    <property type="match status" value="1"/>
</dbReference>
<organism evidence="9 10">
    <name type="scientific">Candidatus Eisenbergiella stercorigallinarum</name>
    <dbReference type="NCBI Taxonomy" id="2838557"/>
    <lineage>
        <taxon>Bacteria</taxon>
        <taxon>Bacillati</taxon>
        <taxon>Bacillota</taxon>
        <taxon>Clostridia</taxon>
        <taxon>Lachnospirales</taxon>
        <taxon>Lachnospiraceae</taxon>
        <taxon>Eisenbergiella</taxon>
    </lineage>
</organism>
<dbReference type="SUPFAM" id="SSF90123">
    <property type="entry name" value="ABC transporter transmembrane region"/>
    <property type="match status" value="1"/>
</dbReference>
<evidence type="ECO:0000259" key="8">
    <source>
        <dbReference type="PROSITE" id="PS50893"/>
    </source>
</evidence>
<dbReference type="InterPro" id="IPR039421">
    <property type="entry name" value="Type_1_exporter"/>
</dbReference>
<evidence type="ECO:0000256" key="4">
    <source>
        <dbReference type="ARBA" id="ARBA00022840"/>
    </source>
</evidence>
<feature type="transmembrane region" description="Helical" evidence="7">
    <location>
        <begin position="38"/>
        <end position="59"/>
    </location>
</feature>
<evidence type="ECO:0000256" key="3">
    <source>
        <dbReference type="ARBA" id="ARBA00022741"/>
    </source>
</evidence>
<keyword evidence="4 9" id="KW-0067">ATP-binding</keyword>
<protein>
    <submittedName>
        <fullName evidence="9">ABC transporter ATP-binding protein/permease</fullName>
    </submittedName>
</protein>
<dbReference type="GO" id="GO:0005524">
    <property type="term" value="F:ATP binding"/>
    <property type="evidence" value="ECO:0007669"/>
    <property type="project" value="UniProtKB-KW"/>
</dbReference>
<evidence type="ECO:0000256" key="7">
    <source>
        <dbReference type="SAM" id="Phobius"/>
    </source>
</evidence>
<dbReference type="Gene3D" id="3.40.50.300">
    <property type="entry name" value="P-loop containing nucleotide triphosphate hydrolases"/>
    <property type="match status" value="1"/>
</dbReference>
<comment type="caution">
    <text evidence="9">The sequence shown here is derived from an EMBL/GenBank/DDBJ whole genome shotgun (WGS) entry which is preliminary data.</text>
</comment>
<keyword evidence="2 7" id="KW-0812">Transmembrane</keyword>
<dbReference type="InterPro" id="IPR036640">
    <property type="entry name" value="ABC1_TM_sf"/>
</dbReference>
<dbReference type="PANTHER" id="PTHR24221:SF646">
    <property type="entry name" value="HAEMOLYSIN SECRETION ATP-BINDING PROTEIN"/>
    <property type="match status" value="1"/>
</dbReference>
<keyword evidence="3" id="KW-0547">Nucleotide-binding</keyword>
<dbReference type="GO" id="GO:0016887">
    <property type="term" value="F:ATP hydrolysis activity"/>
    <property type="evidence" value="ECO:0007669"/>
    <property type="project" value="InterPro"/>
</dbReference>
<accession>A0A9D2QYC7</accession>
<evidence type="ECO:0000256" key="6">
    <source>
        <dbReference type="ARBA" id="ARBA00023136"/>
    </source>
</evidence>
<evidence type="ECO:0000256" key="1">
    <source>
        <dbReference type="ARBA" id="ARBA00004651"/>
    </source>
</evidence>
<reference evidence="9" key="1">
    <citation type="journal article" date="2021" name="PeerJ">
        <title>Extensive microbial diversity within the chicken gut microbiome revealed by metagenomics and culture.</title>
        <authorList>
            <person name="Gilroy R."/>
            <person name="Ravi A."/>
            <person name="Getino M."/>
            <person name="Pursley I."/>
            <person name="Horton D.L."/>
            <person name="Alikhan N.F."/>
            <person name="Baker D."/>
            <person name="Gharbi K."/>
            <person name="Hall N."/>
            <person name="Watson M."/>
            <person name="Adriaenssens E.M."/>
            <person name="Foster-Nyarko E."/>
            <person name="Jarju S."/>
            <person name="Secka A."/>
            <person name="Antonio M."/>
            <person name="Oren A."/>
            <person name="Chaudhuri R.R."/>
            <person name="La Ragione R."/>
            <person name="Hildebrand F."/>
            <person name="Pallen M.J."/>
        </authorList>
    </citation>
    <scope>NUCLEOTIDE SEQUENCE</scope>
    <source>
        <strain evidence="9">ChiHjej8B7-25341</strain>
    </source>
</reference>
<dbReference type="GO" id="GO:0005886">
    <property type="term" value="C:plasma membrane"/>
    <property type="evidence" value="ECO:0007669"/>
    <property type="project" value="UniProtKB-SubCell"/>
</dbReference>
<dbReference type="EMBL" id="DWUW01000051">
    <property type="protein sequence ID" value="HJD30635.1"/>
    <property type="molecule type" value="Genomic_DNA"/>
</dbReference>
<dbReference type="PANTHER" id="PTHR24221">
    <property type="entry name" value="ATP-BINDING CASSETTE SUB-FAMILY B"/>
    <property type="match status" value="1"/>
</dbReference>
<sequence>MLFVLVLQTVIGAAVPVAGAVLPALVVNGISNGMDSGITMQIAAVILLLLLCNTVSAYLSNIYGTYLLNDKIGFLSALFRQKMKVDYAYVESPEGQNKYQNAMMSILNDNSGIPGMLSLIGPCMAGILGIIVNMVLIIEFNVWIVAVLVITSAIHLFIASRIRRKQDTLREPAADASRKLNYLFRYVSENTGAREIRIFDMRAWLQKVMGQAVRTRTGIAEKSAEYGFWLSVSDCVILAFRDVFAYSVTIHAVFAGKIEVWELVFYLGIITCISSIFTDLTNHMAAYGQRSLEMTVFREFMDRECADEGMEPESGKPVRIELKDVSFRFSEDGPYVLRHINLTLHAGEKIALVGENGAGKSTLVKIICGLYRPSEGKVLVNGTDLKELKLSGYQQLLAAAFQDTYLLPMSIGENVAFGESDAYREEIRKCLEAAGLDGEFLEEERPLTRMLDAGGLVPSGGQKQKLVLARVAFKLLYKNAQVLILDEPTAAMDAVSEKAFYEKYIGLSKDRSCILISHRLKSTSFCDSIVVMEKGEIIERGTHESLMGGDTRYKAMYELQSGYYQ</sequence>